<evidence type="ECO:0000313" key="3">
    <source>
        <dbReference type="Proteomes" id="UP000530514"/>
    </source>
</evidence>
<evidence type="ECO:0000313" key="2">
    <source>
        <dbReference type="EMBL" id="MBA4544645.1"/>
    </source>
</evidence>
<keyword evidence="3" id="KW-1185">Reference proteome</keyword>
<dbReference type="AlphaFoldDB" id="A0A7W1XDI1"/>
<dbReference type="EMBL" id="JACEIP010000054">
    <property type="protein sequence ID" value="MBA4544645.1"/>
    <property type="molecule type" value="Genomic_DNA"/>
</dbReference>
<proteinExistence type="predicted"/>
<evidence type="ECO:0000256" key="1">
    <source>
        <dbReference type="ARBA" id="ARBA00023002"/>
    </source>
</evidence>
<dbReference type="Pfam" id="PF14518">
    <property type="entry name" value="Haem_oxygenas_2"/>
    <property type="match status" value="1"/>
</dbReference>
<dbReference type="PANTHER" id="PTHR40279">
    <property type="entry name" value="PQQC-LIKE PROTEIN"/>
    <property type="match status" value="1"/>
</dbReference>
<reference evidence="2 3" key="1">
    <citation type="submission" date="2020-07" db="EMBL/GenBank/DDBJ databases">
        <authorList>
            <person name="Feng H."/>
        </authorList>
    </citation>
    <scope>NUCLEOTIDE SEQUENCE [LARGE SCALE GENOMIC DNA]</scope>
    <source>
        <strain evidence="3">s-11</strain>
    </source>
</reference>
<name>A0A7W1XDI1_9BACL</name>
<dbReference type="SMART" id="SM01236">
    <property type="entry name" value="Haem_oxygenase_2"/>
    <property type="match status" value="1"/>
</dbReference>
<protein>
    <submittedName>
        <fullName evidence="2">Iron-containing redox enzyme family protein</fullName>
    </submittedName>
</protein>
<organism evidence="2 3">
    <name type="scientific">Thermoactinomyces daqus</name>
    <dbReference type="NCBI Taxonomy" id="1329516"/>
    <lineage>
        <taxon>Bacteria</taxon>
        <taxon>Bacillati</taxon>
        <taxon>Bacillota</taxon>
        <taxon>Bacilli</taxon>
        <taxon>Bacillales</taxon>
        <taxon>Thermoactinomycetaceae</taxon>
        <taxon>Thermoactinomyces</taxon>
    </lineage>
</organism>
<dbReference type="Gene3D" id="1.20.910.10">
    <property type="entry name" value="Heme oxygenase-like"/>
    <property type="match status" value="1"/>
</dbReference>
<dbReference type="GO" id="GO:0016491">
    <property type="term" value="F:oxidoreductase activity"/>
    <property type="evidence" value="ECO:0007669"/>
    <property type="project" value="UniProtKB-KW"/>
</dbReference>
<dbReference type="RefSeq" id="WP_033101664.1">
    <property type="nucleotide sequence ID" value="NZ_JACEIP010000054.1"/>
</dbReference>
<sequence>MTVTMNSRLKEKLLFETTPFHEVVKEMIVEKNLYSYFINNPDHREILLSRTRQLAEDFKKKNPQAIYSLHRSLGWIYELHLYTPGKHPVYNQFNPILLEVQRLLEMAWEEFEDQRIPKVDYPENPDEFIRWFKLMLINHEVAEHKLFHYLEKNASFEEMAYFFSQEITVDSRFDDLVALAQIGLDNDVKMELAENYWDEMGNGDMSKVHTIMFDHLLEELKVTGDKSLNSLFNDASWESLACGNVLLHSVIHRKNAYRALGALGAVEMLAPKRFSYLVKGYKRIGLSEKAQEYHVLHISIDAKHGDGWLRNAIAPVIKRNPEAKKEIIKGAYYRLNTSMDYCNMLYQTFTKN</sequence>
<gene>
    <name evidence="2" type="ORF">H1164_17600</name>
</gene>
<keyword evidence="1" id="KW-0560">Oxidoreductase</keyword>
<dbReference type="InterPro" id="IPR016084">
    <property type="entry name" value="Haem_Oase-like_multi-hlx"/>
</dbReference>
<dbReference type="InterPro" id="IPR039068">
    <property type="entry name" value="PqqC-like"/>
</dbReference>
<accession>A0A7W1XDI1</accession>
<dbReference type="Proteomes" id="UP000530514">
    <property type="component" value="Unassembled WGS sequence"/>
</dbReference>
<dbReference type="OrthoDB" id="277294at2"/>
<comment type="caution">
    <text evidence="2">The sequence shown here is derived from an EMBL/GenBank/DDBJ whole genome shotgun (WGS) entry which is preliminary data.</text>
</comment>
<dbReference type="PANTHER" id="PTHR40279:SF3">
    <property type="entry name" value="4-AMINOBENZOATE SYNTHASE"/>
    <property type="match status" value="1"/>
</dbReference>
<dbReference type="SUPFAM" id="SSF48613">
    <property type="entry name" value="Heme oxygenase-like"/>
    <property type="match status" value="1"/>
</dbReference>